<proteinExistence type="predicted"/>
<gene>
    <name evidence="1" type="ORF">NTEN_LOCUS19479</name>
</gene>
<protein>
    <submittedName>
        <fullName evidence="1">Uncharacterized protein</fullName>
    </submittedName>
</protein>
<dbReference type="AlphaFoldDB" id="A0A6H5HDN6"/>
<reference evidence="1 2" key="1">
    <citation type="submission" date="2020-02" db="EMBL/GenBank/DDBJ databases">
        <authorList>
            <person name="Ferguson B K."/>
        </authorList>
    </citation>
    <scope>NUCLEOTIDE SEQUENCE [LARGE SCALE GENOMIC DNA]</scope>
</reference>
<sequence length="70" mass="8416">MDHYWRWLFARYPKLSRACPSALKERVGTFAVTYFGYNGFRVRWKSSSGAHDEDVLEQFFLDYKPNIFLE</sequence>
<dbReference type="EMBL" id="CADCXU010028584">
    <property type="protein sequence ID" value="CAB0015109.1"/>
    <property type="molecule type" value="Genomic_DNA"/>
</dbReference>
<evidence type="ECO:0000313" key="1">
    <source>
        <dbReference type="EMBL" id="CAB0015109.1"/>
    </source>
</evidence>
<name>A0A6H5HDN6_9HEMI</name>
<dbReference type="Proteomes" id="UP000479000">
    <property type="component" value="Unassembled WGS sequence"/>
</dbReference>
<organism evidence="1 2">
    <name type="scientific">Nesidiocoris tenuis</name>
    <dbReference type="NCBI Taxonomy" id="355587"/>
    <lineage>
        <taxon>Eukaryota</taxon>
        <taxon>Metazoa</taxon>
        <taxon>Ecdysozoa</taxon>
        <taxon>Arthropoda</taxon>
        <taxon>Hexapoda</taxon>
        <taxon>Insecta</taxon>
        <taxon>Pterygota</taxon>
        <taxon>Neoptera</taxon>
        <taxon>Paraneoptera</taxon>
        <taxon>Hemiptera</taxon>
        <taxon>Heteroptera</taxon>
        <taxon>Panheteroptera</taxon>
        <taxon>Cimicomorpha</taxon>
        <taxon>Miridae</taxon>
        <taxon>Dicyphina</taxon>
        <taxon>Nesidiocoris</taxon>
    </lineage>
</organism>
<evidence type="ECO:0000313" key="2">
    <source>
        <dbReference type="Proteomes" id="UP000479000"/>
    </source>
</evidence>
<accession>A0A6H5HDN6</accession>
<keyword evidence="2" id="KW-1185">Reference proteome</keyword>